<dbReference type="PANTHER" id="PTHR33221">
    <property type="entry name" value="WINGED HELIX-TURN-HELIX TRANSCRIPTIONAL REGULATOR, RRF2 FAMILY"/>
    <property type="match status" value="1"/>
</dbReference>
<dbReference type="Gene3D" id="1.10.10.10">
    <property type="entry name" value="Winged helix-like DNA-binding domain superfamily/Winged helix DNA-binding domain"/>
    <property type="match status" value="1"/>
</dbReference>
<dbReference type="GO" id="GO:0005829">
    <property type="term" value="C:cytosol"/>
    <property type="evidence" value="ECO:0007669"/>
    <property type="project" value="TreeGrafter"/>
</dbReference>
<dbReference type="Proteomes" id="UP000746751">
    <property type="component" value="Unassembled WGS sequence"/>
</dbReference>
<organism evidence="1 2">
    <name type="scientific">Collinsella ihumii</name>
    <dbReference type="NCBI Taxonomy" id="1720204"/>
    <lineage>
        <taxon>Bacteria</taxon>
        <taxon>Bacillati</taxon>
        <taxon>Actinomycetota</taxon>
        <taxon>Coriobacteriia</taxon>
        <taxon>Coriobacteriales</taxon>
        <taxon>Coriobacteriaceae</taxon>
        <taxon>Collinsella</taxon>
    </lineage>
</organism>
<dbReference type="InterPro" id="IPR036390">
    <property type="entry name" value="WH_DNA-bd_sf"/>
</dbReference>
<dbReference type="GO" id="GO:0003700">
    <property type="term" value="F:DNA-binding transcription factor activity"/>
    <property type="evidence" value="ECO:0007669"/>
    <property type="project" value="TreeGrafter"/>
</dbReference>
<evidence type="ECO:0000313" key="1">
    <source>
        <dbReference type="EMBL" id="HJG32063.1"/>
    </source>
</evidence>
<dbReference type="SUPFAM" id="SSF46785">
    <property type="entry name" value="Winged helix' DNA-binding domain"/>
    <property type="match status" value="1"/>
</dbReference>
<dbReference type="AlphaFoldDB" id="A0A921IU03"/>
<dbReference type="Pfam" id="PF02082">
    <property type="entry name" value="Rrf2"/>
    <property type="match status" value="1"/>
</dbReference>
<sequence>MQISTRFTMAVHILLAIGEFSPTTRTTSTFLSQSVNANPVVIRRALGQLKDAGIITVEMGPGGAAFARPAEQITLLDVYRAVESTEDHLFNFHENPNAECPVGRNIHAVLDSELDDAQKALEDRLAQTSIADLLARINTLVAEQQ</sequence>
<dbReference type="EMBL" id="DYVF01000072">
    <property type="protein sequence ID" value="HJG32063.1"/>
    <property type="molecule type" value="Genomic_DNA"/>
</dbReference>
<dbReference type="PROSITE" id="PS51197">
    <property type="entry name" value="HTH_RRF2_2"/>
    <property type="match status" value="1"/>
</dbReference>
<accession>A0A921IU03</accession>
<comment type="caution">
    <text evidence="1">The sequence shown here is derived from an EMBL/GenBank/DDBJ whole genome shotgun (WGS) entry which is preliminary data.</text>
</comment>
<protein>
    <submittedName>
        <fullName evidence="1">Rrf2 family transcriptional regulator</fullName>
    </submittedName>
</protein>
<gene>
    <name evidence="1" type="ORF">K8U80_11830</name>
</gene>
<reference evidence="1" key="2">
    <citation type="submission" date="2021-09" db="EMBL/GenBank/DDBJ databases">
        <authorList>
            <person name="Gilroy R."/>
        </authorList>
    </citation>
    <scope>NUCLEOTIDE SEQUENCE</scope>
    <source>
        <strain evidence="1">ChiGjej2B2-7701</strain>
    </source>
</reference>
<evidence type="ECO:0000313" key="2">
    <source>
        <dbReference type="Proteomes" id="UP000746751"/>
    </source>
</evidence>
<name>A0A921IU03_9ACTN</name>
<dbReference type="PANTHER" id="PTHR33221:SF15">
    <property type="entry name" value="HTH-TYPE TRANSCRIPTIONAL REGULATOR YWGB-RELATED"/>
    <property type="match status" value="1"/>
</dbReference>
<proteinExistence type="predicted"/>
<dbReference type="InterPro" id="IPR000944">
    <property type="entry name" value="Tscrpt_reg_Rrf2"/>
</dbReference>
<reference evidence="1" key="1">
    <citation type="journal article" date="2021" name="PeerJ">
        <title>Extensive microbial diversity within the chicken gut microbiome revealed by metagenomics and culture.</title>
        <authorList>
            <person name="Gilroy R."/>
            <person name="Ravi A."/>
            <person name="Getino M."/>
            <person name="Pursley I."/>
            <person name="Horton D.L."/>
            <person name="Alikhan N.F."/>
            <person name="Baker D."/>
            <person name="Gharbi K."/>
            <person name="Hall N."/>
            <person name="Watson M."/>
            <person name="Adriaenssens E.M."/>
            <person name="Foster-Nyarko E."/>
            <person name="Jarju S."/>
            <person name="Secka A."/>
            <person name="Antonio M."/>
            <person name="Oren A."/>
            <person name="Chaudhuri R.R."/>
            <person name="La Ragione R."/>
            <person name="Hildebrand F."/>
            <person name="Pallen M.J."/>
        </authorList>
    </citation>
    <scope>NUCLEOTIDE SEQUENCE</scope>
    <source>
        <strain evidence="1">ChiGjej2B2-7701</strain>
    </source>
</reference>
<dbReference type="FunFam" id="1.10.10.10:FF:000138">
    <property type="entry name" value="Rrf2 family transcriptional regulator"/>
    <property type="match status" value="1"/>
</dbReference>
<dbReference type="InterPro" id="IPR036388">
    <property type="entry name" value="WH-like_DNA-bd_sf"/>
</dbReference>